<comment type="caution">
    <text evidence="2">The sequence shown here is derived from an EMBL/GenBank/DDBJ whole genome shotgun (WGS) entry which is preliminary data.</text>
</comment>
<evidence type="ECO:0000256" key="1">
    <source>
        <dbReference type="SAM" id="MobiDB-lite"/>
    </source>
</evidence>
<reference evidence="2 3" key="1">
    <citation type="submission" date="2017-03" db="EMBL/GenBank/DDBJ databases">
        <title>Draft genome sequence of Streptomyces scabrisporus NF3, endophyte isolated from Amphipterygium adstringens.</title>
        <authorList>
            <person name="Vazquez M."/>
            <person name="Ceapa C.D."/>
            <person name="Rodriguez Luna D."/>
            <person name="Sanchez Esquivel S."/>
        </authorList>
    </citation>
    <scope>NUCLEOTIDE SEQUENCE [LARGE SCALE GENOMIC DNA]</scope>
    <source>
        <strain evidence="2 3">NF3</strain>
    </source>
</reference>
<proteinExistence type="predicted"/>
<dbReference type="AlphaFoldDB" id="A0A1T3NSJ1"/>
<gene>
    <name evidence="2" type="ORF">B4N89_01460</name>
</gene>
<dbReference type="EMBL" id="MWQN01000001">
    <property type="protein sequence ID" value="OPC79789.1"/>
    <property type="molecule type" value="Genomic_DNA"/>
</dbReference>
<protein>
    <submittedName>
        <fullName evidence="2">Uncharacterized protein</fullName>
    </submittedName>
</protein>
<keyword evidence="3" id="KW-1185">Reference proteome</keyword>
<evidence type="ECO:0000313" key="3">
    <source>
        <dbReference type="Proteomes" id="UP000190037"/>
    </source>
</evidence>
<evidence type="ECO:0000313" key="2">
    <source>
        <dbReference type="EMBL" id="OPC79789.1"/>
    </source>
</evidence>
<organism evidence="2 3">
    <name type="scientific">Embleya scabrispora</name>
    <dbReference type="NCBI Taxonomy" id="159449"/>
    <lineage>
        <taxon>Bacteria</taxon>
        <taxon>Bacillati</taxon>
        <taxon>Actinomycetota</taxon>
        <taxon>Actinomycetes</taxon>
        <taxon>Kitasatosporales</taxon>
        <taxon>Streptomycetaceae</taxon>
        <taxon>Embleya</taxon>
    </lineage>
</organism>
<accession>A0A1T3NSJ1</accession>
<dbReference type="Proteomes" id="UP000190037">
    <property type="component" value="Unassembled WGS sequence"/>
</dbReference>
<sequence length="69" mass="7132">MDARSRPCPIASVRRPANFRSRSASSASVCGAGGQPFQRAYSAGRHTAQGRNPAATASASVAKKTRLAT</sequence>
<name>A0A1T3NSJ1_9ACTN</name>
<feature type="region of interest" description="Disordered" evidence="1">
    <location>
        <begin position="42"/>
        <end position="69"/>
    </location>
</feature>